<keyword evidence="2" id="KW-0132">Cell division</keyword>
<dbReference type="EMBL" id="JRYB01000001">
    <property type="protein sequence ID" value="OIJ44021.1"/>
    <property type="molecule type" value="Genomic_DNA"/>
</dbReference>
<evidence type="ECO:0000256" key="1">
    <source>
        <dbReference type="ARBA" id="ARBA00022729"/>
    </source>
</evidence>
<protein>
    <recommendedName>
        <fullName evidence="2">Cell division coordinator CpoB</fullName>
    </recommendedName>
</protein>
<dbReference type="Gene3D" id="1.25.40.10">
    <property type="entry name" value="Tetratricopeptide repeat domain"/>
    <property type="match status" value="1"/>
</dbReference>
<evidence type="ECO:0000313" key="6">
    <source>
        <dbReference type="Proteomes" id="UP000180246"/>
    </source>
</evidence>
<dbReference type="AlphaFoldDB" id="A0A1S2NG01"/>
<dbReference type="InterPro" id="IPR014162">
    <property type="entry name" value="CpoB_C"/>
</dbReference>
<gene>
    <name evidence="5" type="primary">ygbF</name>
    <name evidence="2" type="synonym">cpoB</name>
    <name evidence="5" type="ORF">LO55_4923</name>
</gene>
<dbReference type="GO" id="GO:0030288">
    <property type="term" value="C:outer membrane-bounded periplasmic space"/>
    <property type="evidence" value="ECO:0007669"/>
    <property type="project" value="UniProtKB-UniRule"/>
</dbReference>
<dbReference type="RefSeq" id="WP_071363434.1">
    <property type="nucleotide sequence ID" value="NZ_DALZDZ010000021.1"/>
</dbReference>
<dbReference type="SUPFAM" id="SSF48452">
    <property type="entry name" value="TPR-like"/>
    <property type="match status" value="1"/>
</dbReference>
<dbReference type="InterPro" id="IPR011990">
    <property type="entry name" value="TPR-like_helical_dom_sf"/>
</dbReference>
<dbReference type="InterPro" id="IPR034706">
    <property type="entry name" value="CpoB"/>
</dbReference>
<reference evidence="5 6" key="1">
    <citation type="submission" date="2014-10" db="EMBL/GenBank/DDBJ databases">
        <authorList>
            <person name="Seo M.-J."/>
            <person name="Seok Y.J."/>
            <person name="Cha I.-T."/>
        </authorList>
    </citation>
    <scope>NUCLEOTIDE SEQUENCE [LARGE SCALE GENOMIC DNA]</scope>
    <source>
        <strain evidence="5 6">NEU</strain>
    </source>
</reference>
<evidence type="ECO:0000259" key="4">
    <source>
        <dbReference type="Pfam" id="PF16331"/>
    </source>
</evidence>
<proteinExistence type="inferred from homology"/>
<comment type="similarity">
    <text evidence="2">Belongs to the CpoB family.</text>
</comment>
<dbReference type="NCBIfam" id="TIGR02795">
    <property type="entry name" value="tol_pal_ybgF"/>
    <property type="match status" value="1"/>
</dbReference>
<comment type="function">
    <text evidence="2">Mediates coordination of peptidoglycan synthesis and outer membrane constriction during cell division.</text>
</comment>
<keyword evidence="2" id="KW-0175">Coiled coil</keyword>
<dbReference type="InterPro" id="IPR039565">
    <property type="entry name" value="BamD-like"/>
</dbReference>
<accession>A0A1S2NG01</accession>
<feature type="domain" description="YbgF trimerisation" evidence="4">
    <location>
        <begin position="59"/>
        <end position="116"/>
    </location>
</feature>
<evidence type="ECO:0000313" key="5">
    <source>
        <dbReference type="EMBL" id="OIJ44021.1"/>
    </source>
</evidence>
<dbReference type="Pfam" id="PF13525">
    <property type="entry name" value="YfiO"/>
    <property type="match status" value="1"/>
</dbReference>
<name>A0A1S2NG01_9BURK</name>
<dbReference type="GO" id="GO:0070206">
    <property type="term" value="P:protein trimerization"/>
    <property type="evidence" value="ECO:0007669"/>
    <property type="project" value="InterPro"/>
</dbReference>
<organism evidence="5 6">
    <name type="scientific">Massilia timonae</name>
    <dbReference type="NCBI Taxonomy" id="47229"/>
    <lineage>
        <taxon>Bacteria</taxon>
        <taxon>Pseudomonadati</taxon>
        <taxon>Pseudomonadota</taxon>
        <taxon>Betaproteobacteria</taxon>
        <taxon>Burkholderiales</taxon>
        <taxon>Oxalobacteraceae</taxon>
        <taxon>Telluria group</taxon>
        <taxon>Massilia</taxon>
    </lineage>
</organism>
<comment type="subcellular location">
    <subcellularLocation>
        <location evidence="2">Periplasm</location>
    </subcellularLocation>
</comment>
<evidence type="ECO:0000256" key="2">
    <source>
        <dbReference type="HAMAP-Rule" id="MF_02066"/>
    </source>
</evidence>
<keyword evidence="2" id="KW-0131">Cell cycle</keyword>
<keyword evidence="2" id="KW-0574">Periplasm</keyword>
<comment type="caution">
    <text evidence="5">The sequence shown here is derived from an EMBL/GenBank/DDBJ whole genome shotgun (WGS) entry which is preliminary data.</text>
</comment>
<feature type="coiled-coil region" evidence="2">
    <location>
        <begin position="70"/>
        <end position="104"/>
    </location>
</feature>
<keyword evidence="1 2" id="KW-0732">Signal</keyword>
<feature type="domain" description="Outer membrane lipoprotein BamD-like" evidence="3">
    <location>
        <begin position="130"/>
        <end position="251"/>
    </location>
</feature>
<feature type="signal peptide" evidence="2">
    <location>
        <begin position="1"/>
        <end position="22"/>
    </location>
</feature>
<dbReference type="HAMAP" id="MF_02066">
    <property type="entry name" value="CpoB"/>
    <property type="match status" value="1"/>
</dbReference>
<dbReference type="Proteomes" id="UP000180246">
    <property type="component" value="Unassembled WGS sequence"/>
</dbReference>
<dbReference type="Gene3D" id="1.20.5.110">
    <property type="match status" value="1"/>
</dbReference>
<evidence type="ECO:0000259" key="3">
    <source>
        <dbReference type="Pfam" id="PF13525"/>
    </source>
</evidence>
<sequence length="251" mass="27977" precursor="true">MIKLSPSRLACLVLALWMPLHAAAGPFDDDEARKAILDLRTKVDNITRDLTARIDGKSDKTVQIEMLNQHEQTMREIARLRGQIEVLQNELSKAQESQKQLYADLDARMKRFEPRQEVIDGQTAEVMPTEKTAYEAATALFQSGDYKGASVALQEFVKQYPQSAYASNAQYWLGNTYYALGDYKKAIAAQQVVTTTYADSAKVPDAMLNIASSYALLKDNKNAKKSLQTLVSKYPDSSAAQTARDRLASLK</sequence>
<dbReference type="Pfam" id="PF16331">
    <property type="entry name" value="TolA_bind_tri"/>
    <property type="match status" value="1"/>
</dbReference>
<dbReference type="InterPro" id="IPR032519">
    <property type="entry name" value="YbgF_tri"/>
</dbReference>
<dbReference type="GO" id="GO:0043093">
    <property type="term" value="P:FtsZ-dependent cytokinesis"/>
    <property type="evidence" value="ECO:0007669"/>
    <property type="project" value="UniProtKB-UniRule"/>
</dbReference>
<feature type="chain" id="PRO_5031678921" description="Cell division coordinator CpoB" evidence="2">
    <location>
        <begin position="23"/>
        <end position="251"/>
    </location>
</feature>